<gene>
    <name evidence="1" type="ORF">K488DRAFT_67019</name>
</gene>
<comment type="caution">
    <text evidence="1">The sequence shown here is derived from an EMBL/GenBank/DDBJ whole genome shotgun (WGS) entry which is preliminary data.</text>
</comment>
<reference evidence="1" key="2">
    <citation type="journal article" date="2022" name="New Phytol.">
        <title>Evolutionary transition to the ectomycorrhizal habit in the genomes of a hyperdiverse lineage of mushroom-forming fungi.</title>
        <authorList>
            <person name="Looney B."/>
            <person name="Miyauchi S."/>
            <person name="Morin E."/>
            <person name="Drula E."/>
            <person name="Courty P.E."/>
            <person name="Kohler A."/>
            <person name="Kuo A."/>
            <person name="LaButti K."/>
            <person name="Pangilinan J."/>
            <person name="Lipzen A."/>
            <person name="Riley R."/>
            <person name="Andreopoulos W."/>
            <person name="He G."/>
            <person name="Johnson J."/>
            <person name="Nolan M."/>
            <person name="Tritt A."/>
            <person name="Barry K.W."/>
            <person name="Grigoriev I.V."/>
            <person name="Nagy L.G."/>
            <person name="Hibbett D."/>
            <person name="Henrissat B."/>
            <person name="Matheny P.B."/>
            <person name="Labbe J."/>
            <person name="Martin F.M."/>
        </authorList>
    </citation>
    <scope>NUCLEOTIDE SEQUENCE</scope>
    <source>
        <strain evidence="1">EC-137</strain>
    </source>
</reference>
<dbReference type="EMBL" id="MU274888">
    <property type="protein sequence ID" value="KAI0026292.1"/>
    <property type="molecule type" value="Genomic_DNA"/>
</dbReference>
<name>A0ACB8Q3N4_9AGAM</name>
<evidence type="ECO:0000313" key="2">
    <source>
        <dbReference type="Proteomes" id="UP000814128"/>
    </source>
</evidence>
<reference evidence="1" key="1">
    <citation type="submission" date="2021-02" db="EMBL/GenBank/DDBJ databases">
        <authorList>
            <consortium name="DOE Joint Genome Institute"/>
            <person name="Ahrendt S."/>
            <person name="Looney B.P."/>
            <person name="Miyauchi S."/>
            <person name="Morin E."/>
            <person name="Drula E."/>
            <person name="Courty P.E."/>
            <person name="Chicoki N."/>
            <person name="Fauchery L."/>
            <person name="Kohler A."/>
            <person name="Kuo A."/>
            <person name="Labutti K."/>
            <person name="Pangilinan J."/>
            <person name="Lipzen A."/>
            <person name="Riley R."/>
            <person name="Andreopoulos W."/>
            <person name="He G."/>
            <person name="Johnson J."/>
            <person name="Barry K.W."/>
            <person name="Grigoriev I.V."/>
            <person name="Nagy L."/>
            <person name="Hibbett D."/>
            <person name="Henrissat B."/>
            <person name="Matheny P.B."/>
            <person name="Labbe J."/>
            <person name="Martin F."/>
        </authorList>
    </citation>
    <scope>NUCLEOTIDE SEQUENCE</scope>
    <source>
        <strain evidence="1">EC-137</strain>
    </source>
</reference>
<accession>A0ACB8Q3N4</accession>
<evidence type="ECO:0000313" key="1">
    <source>
        <dbReference type="EMBL" id="KAI0026292.1"/>
    </source>
</evidence>
<protein>
    <submittedName>
        <fullName evidence="1">Uncharacterized protein</fullName>
    </submittedName>
</protein>
<proteinExistence type="predicted"/>
<organism evidence="1 2">
    <name type="scientific">Vararia minispora EC-137</name>
    <dbReference type="NCBI Taxonomy" id="1314806"/>
    <lineage>
        <taxon>Eukaryota</taxon>
        <taxon>Fungi</taxon>
        <taxon>Dikarya</taxon>
        <taxon>Basidiomycota</taxon>
        <taxon>Agaricomycotina</taxon>
        <taxon>Agaricomycetes</taxon>
        <taxon>Russulales</taxon>
        <taxon>Lachnocladiaceae</taxon>
        <taxon>Vararia</taxon>
    </lineage>
</organism>
<feature type="non-terminal residue" evidence="1">
    <location>
        <position position="1"/>
    </location>
</feature>
<dbReference type="Proteomes" id="UP000814128">
    <property type="component" value="Unassembled WGS sequence"/>
</dbReference>
<keyword evidence="2" id="KW-1185">Reference proteome</keyword>
<sequence length="59" mass="6863">QYITHSVQLLSDKAAHIHNFAGGKLPRKDQDDYDDYCITMLTLFKPWRLGKDLKQVESL</sequence>